<dbReference type="InterPro" id="IPR032877">
    <property type="entry name" value="Transposase_HTH"/>
</dbReference>
<dbReference type="InterPro" id="IPR047951">
    <property type="entry name" value="Transpos_ISL3"/>
</dbReference>
<evidence type="ECO:0000313" key="4">
    <source>
        <dbReference type="Proteomes" id="UP000199668"/>
    </source>
</evidence>
<dbReference type="RefSeq" id="WP_090928340.1">
    <property type="nucleotide sequence ID" value="NZ_FOTY01000035.1"/>
</dbReference>
<dbReference type="NCBIfam" id="NF033550">
    <property type="entry name" value="transpos_ISL3"/>
    <property type="match status" value="1"/>
</dbReference>
<keyword evidence="4" id="KW-1185">Reference proteome</keyword>
<sequence length="397" mass="45329">MITHFIKELLHLPAYDGIHTSKPNGTWVFHLSPKYRQTICPVCGSASRRKAETGRFLRHTHTAPTGIIWIRVPRERRTCTGCGATFTASLPDLPDRGSATEMFQEMVVQACIGRSIADGARTFGLPYTTLERWFYRRAPALLTVSTPTVVTVDDFAFRKGHTYGVAAMDWHTGQVLAIGRGRSTAAIAHLLDQLPNAIDGVVTDGAPAMAQAVHHTCPDADHILDRFHLLRWFTEALARRRRYLNVDRRHHGAKRRAVRLLSRPPESLGDREREEVRGWCRDGSIRAIYQALQHLRYVLKSRTWPQARYRMNDWKRRFLFHPTAVIRDMGQSLLKRENGVLAAAARPESNGAAEGTNHKIKLIQRRGHGYRNFAHLSLRIRLETGNRRRKLVKSMFW</sequence>
<dbReference type="Pfam" id="PF01610">
    <property type="entry name" value="DDE_Tnp_ISL3"/>
    <property type="match status" value="1"/>
</dbReference>
<evidence type="ECO:0000259" key="2">
    <source>
        <dbReference type="Pfam" id="PF13542"/>
    </source>
</evidence>
<dbReference type="STRING" id="266892.SAMN04488054_1355"/>
<dbReference type="PANTHER" id="PTHR33498">
    <property type="entry name" value="TRANSPOSASE FOR INSERTION SEQUENCE ELEMENT IS1557"/>
    <property type="match status" value="1"/>
</dbReference>
<feature type="domain" description="Transposase IS204/IS1001/IS1096/IS1165 helix-turn-helix" evidence="2">
    <location>
        <begin position="89"/>
        <end position="137"/>
    </location>
</feature>
<evidence type="ECO:0000259" key="1">
    <source>
        <dbReference type="Pfam" id="PF01610"/>
    </source>
</evidence>
<dbReference type="OrthoDB" id="6197054at2"/>
<dbReference type="PANTHER" id="PTHR33498:SF1">
    <property type="entry name" value="TRANSPOSASE FOR INSERTION SEQUENCE ELEMENT IS1557"/>
    <property type="match status" value="1"/>
</dbReference>
<evidence type="ECO:0000313" key="3">
    <source>
        <dbReference type="EMBL" id="SFM33615.1"/>
    </source>
</evidence>
<organism evidence="3 4">
    <name type="scientific">Salibacterium qingdaonense</name>
    <dbReference type="NCBI Taxonomy" id="266892"/>
    <lineage>
        <taxon>Bacteria</taxon>
        <taxon>Bacillati</taxon>
        <taxon>Bacillota</taxon>
        <taxon>Bacilli</taxon>
        <taxon>Bacillales</taxon>
        <taxon>Bacillaceae</taxon>
    </lineage>
</organism>
<feature type="domain" description="Transposase IS204/IS1001/IS1096/IS1165 DDE" evidence="1">
    <location>
        <begin position="151"/>
        <end position="380"/>
    </location>
</feature>
<dbReference type="Pfam" id="PF13542">
    <property type="entry name" value="HTH_Tnp_ISL3"/>
    <property type="match status" value="1"/>
</dbReference>
<reference evidence="3 4" key="1">
    <citation type="submission" date="2016-10" db="EMBL/GenBank/DDBJ databases">
        <authorList>
            <person name="de Groot N.N."/>
        </authorList>
    </citation>
    <scope>NUCLEOTIDE SEQUENCE [LARGE SCALE GENOMIC DNA]</scope>
    <source>
        <strain evidence="3 4">CGMCC 1.6134</strain>
    </source>
</reference>
<gene>
    <name evidence="3" type="ORF">SAMN04488054_1355</name>
</gene>
<protein>
    <submittedName>
        <fullName evidence="3">Transposase</fullName>
    </submittedName>
</protein>
<dbReference type="EMBL" id="FOTY01000035">
    <property type="protein sequence ID" value="SFM33615.1"/>
    <property type="molecule type" value="Genomic_DNA"/>
</dbReference>
<proteinExistence type="predicted"/>
<dbReference type="InterPro" id="IPR002560">
    <property type="entry name" value="Transposase_DDE"/>
</dbReference>
<dbReference type="Proteomes" id="UP000199668">
    <property type="component" value="Unassembled WGS sequence"/>
</dbReference>
<dbReference type="AlphaFoldDB" id="A0A1I4Q1V1"/>
<name>A0A1I4Q1V1_9BACI</name>
<accession>A0A1I4Q1V1</accession>